<sequence>MKVTFIIIFFAFFSNGLTAQEYAEFSTDTTRFRRFYKNKKTNLPEYISNQEWYINGQKMNYGSGKIKVKVNPNTLDTILYKGYRRKKFDTIICNIAEAKKYKFYYNECCGAFNIKDESTNSFIIGKINYRLKSKAPSKTYLGTLGESGIIVSTKKDNTLYTKCRSAMSPNIYNISFREIEYCSNDQNCTEGICLQKENQKEPQMNFSFHTIDVKMKFLFMPLTSDPVDITFDPKTNQVVIF</sequence>
<evidence type="ECO:0000256" key="1">
    <source>
        <dbReference type="SAM" id="SignalP"/>
    </source>
</evidence>
<dbReference type="AlphaFoldDB" id="A0A504J2P6"/>
<dbReference type="EMBL" id="VFWZ01000004">
    <property type="protein sequence ID" value="TPN85196.1"/>
    <property type="molecule type" value="Genomic_DNA"/>
</dbReference>
<organism evidence="2 3">
    <name type="scientific">Aquimarina algicola</name>
    <dbReference type="NCBI Taxonomy" id="2589995"/>
    <lineage>
        <taxon>Bacteria</taxon>
        <taxon>Pseudomonadati</taxon>
        <taxon>Bacteroidota</taxon>
        <taxon>Flavobacteriia</taxon>
        <taxon>Flavobacteriales</taxon>
        <taxon>Flavobacteriaceae</taxon>
        <taxon>Aquimarina</taxon>
    </lineage>
</organism>
<evidence type="ECO:0008006" key="4">
    <source>
        <dbReference type="Google" id="ProtNLM"/>
    </source>
</evidence>
<evidence type="ECO:0000313" key="3">
    <source>
        <dbReference type="Proteomes" id="UP000315540"/>
    </source>
</evidence>
<dbReference type="RefSeq" id="WP_140594218.1">
    <property type="nucleotide sequence ID" value="NZ_VFWZ01000004.1"/>
</dbReference>
<name>A0A504J2P6_9FLAO</name>
<evidence type="ECO:0000313" key="2">
    <source>
        <dbReference type="EMBL" id="TPN85196.1"/>
    </source>
</evidence>
<feature type="signal peptide" evidence="1">
    <location>
        <begin position="1"/>
        <end position="19"/>
    </location>
</feature>
<keyword evidence="1" id="KW-0732">Signal</keyword>
<gene>
    <name evidence="2" type="ORF">FHK87_14300</name>
</gene>
<dbReference type="Proteomes" id="UP000315540">
    <property type="component" value="Unassembled WGS sequence"/>
</dbReference>
<dbReference type="OrthoDB" id="5624617at2"/>
<protein>
    <recommendedName>
        <fullName evidence="4">GLPGLI family protein</fullName>
    </recommendedName>
</protein>
<proteinExistence type="predicted"/>
<reference evidence="2 3" key="1">
    <citation type="submission" date="2019-06" db="EMBL/GenBank/DDBJ databases">
        <authorList>
            <person name="Meng X."/>
        </authorList>
    </citation>
    <scope>NUCLEOTIDE SEQUENCE [LARGE SCALE GENOMIC DNA]</scope>
    <source>
        <strain evidence="2 3">M625</strain>
    </source>
</reference>
<comment type="caution">
    <text evidence="2">The sequence shown here is derived from an EMBL/GenBank/DDBJ whole genome shotgun (WGS) entry which is preliminary data.</text>
</comment>
<accession>A0A504J2P6</accession>
<keyword evidence="3" id="KW-1185">Reference proteome</keyword>
<feature type="chain" id="PRO_5021252087" description="GLPGLI family protein" evidence="1">
    <location>
        <begin position="20"/>
        <end position="241"/>
    </location>
</feature>